<proteinExistence type="predicted"/>
<sequence>MTTLSTEPNKLAYLFVALLVTFFAIALLVDPAADPPLGVSDLEGQVLIGAKSLVPGHNVPLDDWNPALVSPTQVALTTWAYRVFGVSLEVARSLTAGVSLLVVVLFFLLVRRMNPTVAILATALLVLNPIF</sequence>
<evidence type="ECO:0000313" key="2">
    <source>
        <dbReference type="EMBL" id="NNF07873.1"/>
    </source>
</evidence>
<evidence type="ECO:0000313" key="3">
    <source>
        <dbReference type="Proteomes" id="UP000547674"/>
    </source>
</evidence>
<dbReference type="EMBL" id="JABDJR010000563">
    <property type="protein sequence ID" value="NNF07873.1"/>
    <property type="molecule type" value="Genomic_DNA"/>
</dbReference>
<reference evidence="2 3" key="1">
    <citation type="submission" date="2020-03" db="EMBL/GenBank/DDBJ databases">
        <title>Metabolic flexibility allows generalist bacteria to become dominant in a frequently disturbed ecosystem.</title>
        <authorList>
            <person name="Chen Y.-J."/>
            <person name="Leung P.M."/>
            <person name="Bay S.K."/>
            <person name="Hugenholtz P."/>
            <person name="Kessler A.J."/>
            <person name="Shelley G."/>
            <person name="Waite D.W."/>
            <person name="Cook P.L."/>
            <person name="Greening C."/>
        </authorList>
    </citation>
    <scope>NUCLEOTIDE SEQUENCE [LARGE SCALE GENOMIC DNA]</scope>
    <source>
        <strain evidence="2">SS_bin_28</strain>
    </source>
</reference>
<evidence type="ECO:0008006" key="4">
    <source>
        <dbReference type="Google" id="ProtNLM"/>
    </source>
</evidence>
<feature type="non-terminal residue" evidence="2">
    <location>
        <position position="131"/>
    </location>
</feature>
<dbReference type="Proteomes" id="UP000547674">
    <property type="component" value="Unassembled WGS sequence"/>
</dbReference>
<evidence type="ECO:0000256" key="1">
    <source>
        <dbReference type="SAM" id="Phobius"/>
    </source>
</evidence>
<keyword evidence="1" id="KW-1133">Transmembrane helix</keyword>
<accession>A0A7Y2EGI0</accession>
<feature type="transmembrane region" description="Helical" evidence="1">
    <location>
        <begin position="90"/>
        <end position="110"/>
    </location>
</feature>
<gene>
    <name evidence="2" type="ORF">HKN21_14005</name>
</gene>
<keyword evidence="1" id="KW-0812">Transmembrane</keyword>
<organism evidence="2 3">
    <name type="scientific">Eiseniibacteriota bacterium</name>
    <dbReference type="NCBI Taxonomy" id="2212470"/>
    <lineage>
        <taxon>Bacteria</taxon>
        <taxon>Candidatus Eiseniibacteriota</taxon>
    </lineage>
</organism>
<feature type="transmembrane region" description="Helical" evidence="1">
    <location>
        <begin position="12"/>
        <end position="29"/>
    </location>
</feature>
<keyword evidence="1" id="KW-0472">Membrane</keyword>
<name>A0A7Y2EGI0_UNCEI</name>
<comment type="caution">
    <text evidence="2">The sequence shown here is derived from an EMBL/GenBank/DDBJ whole genome shotgun (WGS) entry which is preliminary data.</text>
</comment>
<dbReference type="AlphaFoldDB" id="A0A7Y2EGI0"/>
<protein>
    <recommendedName>
        <fullName evidence="4">Glycosyltransferase RgtA/B/C/D-like domain-containing protein</fullName>
    </recommendedName>
</protein>